<sequence>MAQTLKKLKTFWPIGNDQFHEGVDLYAEVMAEIDEVVTRMLFESHGVKYHDDHFLLTFHNLRLIKYKVPKKLGGDVVYAVIQTRPFPPSSIRIMFECPPLAGKAYCAI</sequence>
<protein>
    <submittedName>
        <fullName evidence="1">Uncharacterized protein</fullName>
    </submittedName>
</protein>
<keyword evidence="2" id="KW-1185">Reference proteome</keyword>
<dbReference type="EMBL" id="JAJFAZ020000005">
    <property type="protein sequence ID" value="KAI5327714.1"/>
    <property type="molecule type" value="Genomic_DNA"/>
</dbReference>
<accession>A0AAD4Z031</accession>
<dbReference type="AlphaFoldDB" id="A0AAD4Z031"/>
<organism evidence="1 2">
    <name type="scientific">Prunus dulcis</name>
    <name type="common">Almond</name>
    <name type="synonym">Amygdalus dulcis</name>
    <dbReference type="NCBI Taxonomy" id="3755"/>
    <lineage>
        <taxon>Eukaryota</taxon>
        <taxon>Viridiplantae</taxon>
        <taxon>Streptophyta</taxon>
        <taxon>Embryophyta</taxon>
        <taxon>Tracheophyta</taxon>
        <taxon>Spermatophyta</taxon>
        <taxon>Magnoliopsida</taxon>
        <taxon>eudicotyledons</taxon>
        <taxon>Gunneridae</taxon>
        <taxon>Pentapetalae</taxon>
        <taxon>rosids</taxon>
        <taxon>fabids</taxon>
        <taxon>Rosales</taxon>
        <taxon>Rosaceae</taxon>
        <taxon>Amygdaloideae</taxon>
        <taxon>Amygdaleae</taxon>
        <taxon>Prunus</taxon>
    </lineage>
</organism>
<comment type="caution">
    <text evidence="1">The sequence shown here is derived from an EMBL/GenBank/DDBJ whole genome shotgun (WGS) entry which is preliminary data.</text>
</comment>
<evidence type="ECO:0000313" key="1">
    <source>
        <dbReference type="EMBL" id="KAI5327714.1"/>
    </source>
</evidence>
<name>A0AAD4Z031_PRUDU</name>
<dbReference type="Proteomes" id="UP001054821">
    <property type="component" value="Chromosome 5"/>
</dbReference>
<gene>
    <name evidence="1" type="ORF">L3X38_027110</name>
</gene>
<reference evidence="1 2" key="1">
    <citation type="journal article" date="2022" name="G3 (Bethesda)">
        <title>Whole-genome sequence and methylome profiling of the almond [Prunus dulcis (Mill.) D.A. Webb] cultivar 'Nonpareil'.</title>
        <authorList>
            <person name="D'Amico-Willman K.M."/>
            <person name="Ouma W.Z."/>
            <person name="Meulia T."/>
            <person name="Sideli G.M."/>
            <person name="Gradziel T.M."/>
            <person name="Fresnedo-Ramirez J."/>
        </authorList>
    </citation>
    <scope>NUCLEOTIDE SEQUENCE [LARGE SCALE GENOMIC DNA]</scope>
    <source>
        <strain evidence="1">Clone GOH B32 T37-40</strain>
    </source>
</reference>
<evidence type="ECO:0000313" key="2">
    <source>
        <dbReference type="Proteomes" id="UP001054821"/>
    </source>
</evidence>
<proteinExistence type="predicted"/>